<reference evidence="1" key="1">
    <citation type="submission" date="2022-05" db="EMBL/GenBank/DDBJ databases">
        <title>Novel bacterial taxa in a minimal lignocellulolytic consortium and its capacity to transform plastics disclosed by genome-resolved metagenomics.</title>
        <authorList>
            <person name="Rodriguez C.A.D."/>
            <person name="Diaz-Garcia L."/>
            <person name="Herrera K."/>
            <person name="Tarazona N.A."/>
            <person name="Sproer C."/>
            <person name="Overmann J."/>
            <person name="Jimenez D.J."/>
        </authorList>
    </citation>
    <scope>NUCLEOTIDE SEQUENCE</scope>
    <source>
        <strain evidence="1">MAG5</strain>
    </source>
</reference>
<dbReference type="Pfam" id="PF18952">
    <property type="entry name" value="DUF5696"/>
    <property type="match status" value="1"/>
</dbReference>
<proteinExistence type="predicted"/>
<dbReference type="Proteomes" id="UP001056756">
    <property type="component" value="Chromosome"/>
</dbReference>
<dbReference type="InterPro" id="IPR043751">
    <property type="entry name" value="DUF5696"/>
</dbReference>
<accession>A0A9J6Z954</accession>
<sequence>MKQRTIQWKKPVSILLLVMMLLGQQIIPSASSFAPSVKAEQLSGEEVVEPVDSQAVIEETTSEVLTVEATDVVVDSVDLALDGAEELSKVTAIKEVLNDSKFTLYIDEKTGNVRLVSKETGTEWLGSPQTPSSLPPNNKKFIDSPVHLRYTVGSDVTSTYSLKDATTTTTYTVLDDQVVLDINFVAEGISLQMIYTLSDRGLVVQIPFESIKETGAARLTSLEPLPFMNGALETDEGAMFLPDGSGSLLEFRANHETYLKGYSEYIYGNDATFRSQTNDMLADTYTRTNTPRESIALPVFGMYRNGVGTLAIVSDGQYEAKINGTPAGIRAIPMYRSSVEFMYRKNDVIFIGNSGQIPYFQGQMIAGNRKVEYVLLEAEDANYVGLAKAYRNYLIQDQGLMPVADQKPSLSLELFGGIEREEIIGDTFIKMTTFQQAEQIIADLQQTGVTNIVATYDGWTKGGLYGTQPSHKIAKQLGGKKGLESLVNFTKEANVALYLRANYVKPFESTGKYSERKDGIRGMDRELLELTLYWPSDRWSRGSFSFHLIKPDRVLNEYVKDQVSDYVNYGVDGVQMQYMGEMIYSDEDKDSITDRSVAAQAWIDSLTLMKEQVGSAAVDYGNAYTFGLVDRIDDAPLYASEYTYTDTAVPFYQLVLHGLIPYYASPINLREDAQVEWLKAIEYGALPTAELTGEKSSNLHRTAETRLYSSYAADWINIVADEYKDLEPLYDAIAGEQMINHEQLQDRVFRTTYASGVEVIVNYNSDATTIDGVNVEGMNYTWSKG</sequence>
<organism evidence="1 2">
    <name type="scientific">Candidatus Pristimantibacillus lignocellulolyticus</name>
    <dbReference type="NCBI Taxonomy" id="2994561"/>
    <lineage>
        <taxon>Bacteria</taxon>
        <taxon>Bacillati</taxon>
        <taxon>Bacillota</taxon>
        <taxon>Bacilli</taxon>
        <taxon>Bacillales</taxon>
        <taxon>Paenibacillaceae</taxon>
        <taxon>Candidatus Pristimantibacillus</taxon>
    </lineage>
</organism>
<evidence type="ECO:0000313" key="2">
    <source>
        <dbReference type="Proteomes" id="UP001056756"/>
    </source>
</evidence>
<dbReference type="KEGG" id="plig:NAG76_11425"/>
<dbReference type="EMBL" id="CP097899">
    <property type="protein sequence ID" value="URN92511.1"/>
    <property type="molecule type" value="Genomic_DNA"/>
</dbReference>
<evidence type="ECO:0000313" key="1">
    <source>
        <dbReference type="EMBL" id="URN92511.1"/>
    </source>
</evidence>
<dbReference type="AlphaFoldDB" id="A0A9J6Z954"/>
<protein>
    <submittedName>
        <fullName evidence="1">DUF5696 domain-containing protein</fullName>
    </submittedName>
</protein>
<name>A0A9J6Z954_9BACL</name>
<gene>
    <name evidence="1" type="ORF">NAG76_11425</name>
</gene>